<dbReference type="RefSeq" id="WP_027692381.1">
    <property type="nucleotide sequence ID" value="NZ_CP037977.1"/>
</dbReference>
<evidence type="ECO:0000313" key="1">
    <source>
        <dbReference type="EMBL" id="PPI16519.1"/>
    </source>
</evidence>
<name>A0A2S5Y9C0_9MICO</name>
<sequence length="298" mass="33990">MAKKRSLSWDEQLALLRQRKLAIADEGTCKAFLAAENYYRFAGYARYFQKAPHDDDNDFLPGVTFDQIRALYDADEELRKILSGHLAYAEILLRSHTAYVIAHAYGPRGRYLDSSFYSNTPNMEPTVESLFRDIRRSKERHILRFSTSNENELFAERPIWSAVDAWSFGTLSKCIQRGDTGALANQVADSIGVAQAGFAYRVRTLVYLRNRCAHHSRLWHHSVVDSGPTPANVRRKAKKIAGQFEHRSVLDAIVSLDDIVERRRQATPLLPTLVTRYKRQADLWAGLSAPRSPRDHTP</sequence>
<proteinExistence type="predicted"/>
<dbReference type="Pfam" id="PF07751">
    <property type="entry name" value="Abi_2"/>
    <property type="match status" value="1"/>
</dbReference>
<organism evidence="1 2">
    <name type="scientific">Rathayibacter toxicus</name>
    <dbReference type="NCBI Taxonomy" id="145458"/>
    <lineage>
        <taxon>Bacteria</taxon>
        <taxon>Bacillati</taxon>
        <taxon>Actinomycetota</taxon>
        <taxon>Actinomycetes</taxon>
        <taxon>Micrococcales</taxon>
        <taxon>Microbacteriaceae</taxon>
        <taxon>Rathayibacter</taxon>
    </lineage>
</organism>
<protein>
    <submittedName>
        <fullName evidence="1">Abortive phage resistance protein</fullName>
    </submittedName>
</protein>
<dbReference type="OrthoDB" id="5363652at2"/>
<evidence type="ECO:0000313" key="2">
    <source>
        <dbReference type="Proteomes" id="UP000237966"/>
    </source>
</evidence>
<gene>
    <name evidence="1" type="ORF">C5C51_03770</name>
</gene>
<dbReference type="EMBL" id="PSWU01000004">
    <property type="protein sequence ID" value="PPI16519.1"/>
    <property type="molecule type" value="Genomic_DNA"/>
</dbReference>
<accession>A0A2S5Y9C0</accession>
<dbReference type="Proteomes" id="UP000237966">
    <property type="component" value="Unassembled WGS sequence"/>
</dbReference>
<dbReference type="AlphaFoldDB" id="A0A2S5Y9C0"/>
<reference evidence="1 2" key="1">
    <citation type="submission" date="2018-02" db="EMBL/GenBank/DDBJ databases">
        <title>Bacteriophage NCPPB3778 and a type I-E CRISPR drive the evolution of the US Biological Select Agent, Rathayibacter toxicus.</title>
        <authorList>
            <person name="Davis E.W.II."/>
            <person name="Tabima J.F."/>
            <person name="Weisberg A.J."/>
            <person name="Lopes L.D."/>
            <person name="Wiseman M.S."/>
            <person name="Wiseman M.S."/>
            <person name="Pupko T."/>
            <person name="Belcher M.S."/>
            <person name="Sechler A.J."/>
            <person name="Tancos M.A."/>
            <person name="Schroeder B.K."/>
            <person name="Murray T.D."/>
            <person name="Luster D.G."/>
            <person name="Schneider W.L."/>
            <person name="Rogers E."/>
            <person name="Andreote F.D."/>
            <person name="Grunwald N.J."/>
            <person name="Putnam M.L."/>
            <person name="Chang J.H."/>
        </authorList>
    </citation>
    <scope>NUCLEOTIDE SEQUENCE [LARGE SCALE GENOMIC DNA]</scope>
    <source>
        <strain evidence="1 2">FH99</strain>
    </source>
</reference>
<comment type="caution">
    <text evidence="1">The sequence shown here is derived from an EMBL/GenBank/DDBJ whole genome shotgun (WGS) entry which is preliminary data.</text>
</comment>
<dbReference type="InterPro" id="IPR011664">
    <property type="entry name" value="Abi_system_AbiD/AbiF-like"/>
</dbReference>